<feature type="region of interest" description="Disordered" evidence="1">
    <location>
        <begin position="157"/>
        <end position="179"/>
    </location>
</feature>
<gene>
    <name evidence="3" type="ORF">UV8b_01460</name>
</gene>
<dbReference type="RefSeq" id="XP_042994892.1">
    <property type="nucleotide sequence ID" value="XM_043138958.1"/>
</dbReference>
<dbReference type="InterPro" id="IPR000086">
    <property type="entry name" value="NUDIX_hydrolase_dom"/>
</dbReference>
<dbReference type="GO" id="GO:0006203">
    <property type="term" value="P:dGTP catabolic process"/>
    <property type="evidence" value="ECO:0007669"/>
    <property type="project" value="TreeGrafter"/>
</dbReference>
<accession>A0A8E5HLN0</accession>
<dbReference type="Gene3D" id="3.90.79.10">
    <property type="entry name" value="Nucleoside Triphosphate Pyrophosphohydrolase"/>
    <property type="match status" value="1"/>
</dbReference>
<sequence length="179" mass="20015">MPTPEKHARVGVAVVILNKENQFVAGVRKGSHGSGKWQLPGGHIDWMEPSIFDTARREAREETGLEIKPIKIFANTNDVFAEEDKHYVTIFVLAVLEDPDAQPALKEEQKCEVWEWKTWNDLRQLEDNDLFLPLVNLLAQKLDLEAICKVDNGSMTAAQDGIEQPNPKLDQTGAGAVTK</sequence>
<dbReference type="KEGG" id="uvi:66062238"/>
<dbReference type="GO" id="GO:0005829">
    <property type="term" value="C:cytosol"/>
    <property type="evidence" value="ECO:0007669"/>
    <property type="project" value="TreeGrafter"/>
</dbReference>
<dbReference type="PANTHER" id="PTHR16099:SF5">
    <property type="entry name" value="NUCLEOTIDE TRIPHOSPHATE DIPHOSPHATASE NUDT15"/>
    <property type="match status" value="1"/>
</dbReference>
<dbReference type="GeneID" id="66062238"/>
<dbReference type="EMBL" id="CP072753">
    <property type="protein sequence ID" value="QUC17219.1"/>
    <property type="molecule type" value="Genomic_DNA"/>
</dbReference>
<evidence type="ECO:0000259" key="2">
    <source>
        <dbReference type="PROSITE" id="PS51462"/>
    </source>
</evidence>
<organism evidence="3 4">
    <name type="scientific">Ustilaginoidea virens</name>
    <name type="common">Rice false smut fungus</name>
    <name type="synonym">Villosiclava virens</name>
    <dbReference type="NCBI Taxonomy" id="1159556"/>
    <lineage>
        <taxon>Eukaryota</taxon>
        <taxon>Fungi</taxon>
        <taxon>Dikarya</taxon>
        <taxon>Ascomycota</taxon>
        <taxon>Pezizomycotina</taxon>
        <taxon>Sordariomycetes</taxon>
        <taxon>Hypocreomycetidae</taxon>
        <taxon>Hypocreales</taxon>
        <taxon>Clavicipitaceae</taxon>
        <taxon>Ustilaginoidea</taxon>
    </lineage>
</organism>
<protein>
    <recommendedName>
        <fullName evidence="2">Nudix hydrolase domain-containing protein</fullName>
    </recommendedName>
</protein>
<keyword evidence="4" id="KW-1185">Reference proteome</keyword>
<dbReference type="OrthoDB" id="447842at2759"/>
<dbReference type="Proteomes" id="UP000027002">
    <property type="component" value="Chromosome 1"/>
</dbReference>
<dbReference type="AlphaFoldDB" id="A0A8E5HLN0"/>
<proteinExistence type="predicted"/>
<evidence type="ECO:0000256" key="1">
    <source>
        <dbReference type="SAM" id="MobiDB-lite"/>
    </source>
</evidence>
<feature type="domain" description="Nudix hydrolase" evidence="2">
    <location>
        <begin position="7"/>
        <end position="139"/>
    </location>
</feature>
<name>A0A8E5HLN0_USTVR</name>
<dbReference type="GO" id="GO:0035539">
    <property type="term" value="F:8-oxo-7,8-dihydrodeoxyguanosine triphosphate pyrophosphatase activity"/>
    <property type="evidence" value="ECO:0007669"/>
    <property type="project" value="TreeGrafter"/>
</dbReference>
<reference evidence="3" key="1">
    <citation type="submission" date="2020-03" db="EMBL/GenBank/DDBJ databases">
        <title>A mixture of massive structural variations and highly conserved coding sequences in Ustilaginoidea virens genome.</title>
        <authorList>
            <person name="Zhang K."/>
            <person name="Zhao Z."/>
            <person name="Zhang Z."/>
            <person name="Li Y."/>
            <person name="Hsiang T."/>
            <person name="Sun W."/>
        </authorList>
    </citation>
    <scope>NUCLEOTIDE SEQUENCE</scope>
    <source>
        <strain evidence="3">UV-8b</strain>
    </source>
</reference>
<dbReference type="Pfam" id="PF00293">
    <property type="entry name" value="NUDIX"/>
    <property type="match status" value="1"/>
</dbReference>
<evidence type="ECO:0000313" key="3">
    <source>
        <dbReference type="EMBL" id="QUC17219.1"/>
    </source>
</evidence>
<dbReference type="PANTHER" id="PTHR16099">
    <property type="entry name" value="8-OXO-DGTP DIPHOSPHATES NUDT15"/>
    <property type="match status" value="1"/>
</dbReference>
<evidence type="ECO:0000313" key="4">
    <source>
        <dbReference type="Proteomes" id="UP000027002"/>
    </source>
</evidence>
<dbReference type="FunFam" id="3.90.79.10:FF:000060">
    <property type="entry name" value="Nudix hydrolase 1"/>
    <property type="match status" value="1"/>
</dbReference>
<dbReference type="SUPFAM" id="SSF55811">
    <property type="entry name" value="Nudix"/>
    <property type="match status" value="1"/>
</dbReference>
<dbReference type="PROSITE" id="PS51462">
    <property type="entry name" value="NUDIX"/>
    <property type="match status" value="1"/>
</dbReference>
<dbReference type="InterPro" id="IPR015797">
    <property type="entry name" value="NUDIX_hydrolase-like_dom_sf"/>
</dbReference>
<dbReference type="CDD" id="cd04678">
    <property type="entry name" value="NUDIX_MTH2_Nudt15"/>
    <property type="match status" value="1"/>
</dbReference>